<protein>
    <submittedName>
        <fullName evidence="2">Uncharacterized protein</fullName>
    </submittedName>
</protein>
<reference evidence="2" key="1">
    <citation type="journal article" date="2014" name="Int. J. Syst. Evol. Microbiol.">
        <title>Complete genome sequence of Corynebacterium casei LMG S-19264T (=DSM 44701T), isolated from a smear-ripened cheese.</title>
        <authorList>
            <consortium name="US DOE Joint Genome Institute (JGI-PGF)"/>
            <person name="Walter F."/>
            <person name="Albersmeier A."/>
            <person name="Kalinowski J."/>
            <person name="Ruckert C."/>
        </authorList>
    </citation>
    <scope>NUCLEOTIDE SEQUENCE</scope>
    <source>
        <strain evidence="2">JCM 18487</strain>
    </source>
</reference>
<evidence type="ECO:0000313" key="2">
    <source>
        <dbReference type="EMBL" id="GGJ04883.1"/>
    </source>
</evidence>
<feature type="transmembrane region" description="Helical" evidence="1">
    <location>
        <begin position="152"/>
        <end position="172"/>
    </location>
</feature>
<feature type="transmembrane region" description="Helical" evidence="1">
    <location>
        <begin position="220"/>
        <end position="238"/>
    </location>
</feature>
<reference evidence="2" key="2">
    <citation type="submission" date="2020-09" db="EMBL/GenBank/DDBJ databases">
        <authorList>
            <person name="Sun Q."/>
            <person name="Ohkuma M."/>
        </authorList>
    </citation>
    <scope>NUCLEOTIDE SEQUENCE</scope>
    <source>
        <strain evidence="2">JCM 18487</strain>
    </source>
</reference>
<feature type="transmembrane region" description="Helical" evidence="1">
    <location>
        <begin position="21"/>
        <end position="48"/>
    </location>
</feature>
<dbReference type="Proteomes" id="UP000637695">
    <property type="component" value="Unassembled WGS sequence"/>
</dbReference>
<sequence>MRQETLLAIWTWRRLRARGRFWRMAISLVFDWVTAIYVFLPGVALLVWGLVRFYRWLPTVALGASAKLPGLSAATVIASSISLLLYFPHAAWYGKVAIPLTSGDRFFLLLSPLSRRAVAATLWAETCLFTLPWALLIWLGTLPLVRLGGAPAWAWLLWLLGWSVLEASVRLISQLFNTQGRATWRRRLGYHAGRYVSYVALAWCTRLALLYPTWMPMASWVWLGCSVVCAWSIVSLAARMDWDPLFQARASALVARWMPEEEDAPRRVDYRRRRLSAWVGRALDRLCRGRLHPVVWLLVVRGLRRRGTLRDVLLLTSVALFSAYTAPPAGKWISLGFSGFMLYAWWDLAITPLYRTPIREQAVVEPWRLQVVAARCRWWTVLGAAGVWALCMSLKGA</sequence>
<keyword evidence="3" id="KW-1185">Reference proteome</keyword>
<comment type="caution">
    <text evidence="2">The sequence shown here is derived from an EMBL/GenBank/DDBJ whole genome shotgun (WGS) entry which is preliminary data.</text>
</comment>
<feature type="transmembrane region" description="Helical" evidence="1">
    <location>
        <begin position="68"/>
        <end position="87"/>
    </location>
</feature>
<dbReference type="EMBL" id="BMOY01000016">
    <property type="protein sequence ID" value="GGJ04883.1"/>
    <property type="molecule type" value="Genomic_DNA"/>
</dbReference>
<feature type="transmembrane region" description="Helical" evidence="1">
    <location>
        <begin position="308"/>
        <end position="326"/>
    </location>
</feature>
<keyword evidence="1" id="KW-1133">Transmembrane helix</keyword>
<evidence type="ECO:0000313" key="3">
    <source>
        <dbReference type="Proteomes" id="UP000637695"/>
    </source>
</evidence>
<organism evidence="2 3">
    <name type="scientific">Alicyclobacillus cellulosilyticus</name>
    <dbReference type="NCBI Taxonomy" id="1003997"/>
    <lineage>
        <taxon>Bacteria</taxon>
        <taxon>Bacillati</taxon>
        <taxon>Bacillota</taxon>
        <taxon>Bacilli</taxon>
        <taxon>Bacillales</taxon>
        <taxon>Alicyclobacillaceae</taxon>
        <taxon>Alicyclobacillus</taxon>
    </lineage>
</organism>
<name>A0A917NJ09_9BACL</name>
<dbReference type="AlphaFoldDB" id="A0A917NJ09"/>
<evidence type="ECO:0000256" key="1">
    <source>
        <dbReference type="SAM" id="Phobius"/>
    </source>
</evidence>
<accession>A0A917NJ09</accession>
<keyword evidence="1" id="KW-0812">Transmembrane</keyword>
<gene>
    <name evidence="2" type="ORF">GCM10010885_12550</name>
</gene>
<feature type="transmembrane region" description="Helical" evidence="1">
    <location>
        <begin position="192"/>
        <end position="214"/>
    </location>
</feature>
<keyword evidence="1" id="KW-0472">Membrane</keyword>
<dbReference type="RefSeq" id="WP_188881866.1">
    <property type="nucleotide sequence ID" value="NZ_BMOY01000016.1"/>
</dbReference>
<proteinExistence type="predicted"/>
<feature type="transmembrane region" description="Helical" evidence="1">
    <location>
        <begin position="117"/>
        <end position="140"/>
    </location>
</feature>